<protein>
    <submittedName>
        <fullName evidence="8">DNA-binding response regulator</fullName>
    </submittedName>
</protein>
<reference evidence="8 9" key="1">
    <citation type="submission" date="2018-10" db="EMBL/GenBank/DDBJ databases">
        <title>Paraburkholderia sp. 7MK8-2, isolated from soil.</title>
        <authorList>
            <person name="Gao Z.-H."/>
            <person name="Qiu L.-H."/>
        </authorList>
    </citation>
    <scope>NUCLEOTIDE SEQUENCE [LARGE SCALE GENOMIC DNA]</scope>
    <source>
        <strain evidence="8 9">7MK8-2</strain>
    </source>
</reference>
<gene>
    <name evidence="8" type="ORF">D7S89_23180</name>
</gene>
<dbReference type="Gene3D" id="1.10.10.10">
    <property type="entry name" value="Winged helix-like DNA-binding domain superfamily/Winged helix DNA-binding domain"/>
    <property type="match status" value="1"/>
</dbReference>
<keyword evidence="9" id="KW-1185">Reference proteome</keyword>
<organism evidence="8 9">
    <name type="scientific">Trinickia fusca</name>
    <dbReference type="NCBI Taxonomy" id="2419777"/>
    <lineage>
        <taxon>Bacteria</taxon>
        <taxon>Pseudomonadati</taxon>
        <taxon>Pseudomonadota</taxon>
        <taxon>Betaproteobacteria</taxon>
        <taxon>Burkholderiales</taxon>
        <taxon>Burkholderiaceae</taxon>
        <taxon>Trinickia</taxon>
    </lineage>
</organism>
<proteinExistence type="predicted"/>
<dbReference type="Proteomes" id="UP000280434">
    <property type="component" value="Unassembled WGS sequence"/>
</dbReference>
<dbReference type="RefSeq" id="WP_121281211.1">
    <property type="nucleotide sequence ID" value="NZ_RBZV01000014.1"/>
</dbReference>
<evidence type="ECO:0000256" key="3">
    <source>
        <dbReference type="ARBA" id="ARBA00023125"/>
    </source>
</evidence>
<dbReference type="Pfam" id="PF00486">
    <property type="entry name" value="Trans_reg_C"/>
    <property type="match status" value="1"/>
</dbReference>
<dbReference type="InterPro" id="IPR001789">
    <property type="entry name" value="Sig_transdc_resp-reg_receiver"/>
</dbReference>
<feature type="domain" description="Response regulatory" evidence="6">
    <location>
        <begin position="2"/>
        <end position="117"/>
    </location>
</feature>
<dbReference type="SMART" id="SM00862">
    <property type="entry name" value="Trans_reg_C"/>
    <property type="match status" value="1"/>
</dbReference>
<dbReference type="PROSITE" id="PS50110">
    <property type="entry name" value="RESPONSE_REGULATORY"/>
    <property type="match status" value="1"/>
</dbReference>
<dbReference type="GO" id="GO:0006355">
    <property type="term" value="P:regulation of DNA-templated transcription"/>
    <property type="evidence" value="ECO:0007669"/>
    <property type="project" value="InterPro"/>
</dbReference>
<dbReference type="CDD" id="cd00383">
    <property type="entry name" value="trans_reg_C"/>
    <property type="match status" value="1"/>
</dbReference>
<dbReference type="GO" id="GO:0005829">
    <property type="term" value="C:cytosol"/>
    <property type="evidence" value="ECO:0007669"/>
    <property type="project" value="TreeGrafter"/>
</dbReference>
<feature type="domain" description="OmpR/PhoB-type" evidence="7">
    <location>
        <begin position="128"/>
        <end position="227"/>
    </location>
</feature>
<evidence type="ECO:0000256" key="1">
    <source>
        <dbReference type="ARBA" id="ARBA00022553"/>
    </source>
</evidence>
<evidence type="ECO:0000256" key="5">
    <source>
        <dbReference type="PROSITE-ProRule" id="PRU01091"/>
    </source>
</evidence>
<keyword evidence="3 5" id="KW-0238">DNA-binding</keyword>
<keyword evidence="2" id="KW-0902">Two-component regulatory system</keyword>
<name>A0A494X7Y8_9BURK</name>
<feature type="modified residue" description="4-aspartylphosphate" evidence="4">
    <location>
        <position position="51"/>
    </location>
</feature>
<evidence type="ECO:0000259" key="7">
    <source>
        <dbReference type="PROSITE" id="PS51755"/>
    </source>
</evidence>
<dbReference type="EMBL" id="RBZV01000014">
    <property type="protein sequence ID" value="RKP44119.1"/>
    <property type="molecule type" value="Genomic_DNA"/>
</dbReference>
<feature type="DNA-binding region" description="OmpR/PhoB-type" evidence="5">
    <location>
        <begin position="128"/>
        <end position="227"/>
    </location>
</feature>
<comment type="caution">
    <text evidence="8">The sequence shown here is derived from an EMBL/GenBank/DDBJ whole genome shotgun (WGS) entry which is preliminary data.</text>
</comment>
<evidence type="ECO:0000259" key="6">
    <source>
        <dbReference type="PROSITE" id="PS50110"/>
    </source>
</evidence>
<dbReference type="PANTHER" id="PTHR48111">
    <property type="entry name" value="REGULATOR OF RPOS"/>
    <property type="match status" value="1"/>
</dbReference>
<keyword evidence="1 4" id="KW-0597">Phosphoprotein</keyword>
<dbReference type="Gene3D" id="3.40.50.2300">
    <property type="match status" value="1"/>
</dbReference>
<evidence type="ECO:0000313" key="9">
    <source>
        <dbReference type="Proteomes" id="UP000280434"/>
    </source>
</evidence>
<evidence type="ECO:0000313" key="8">
    <source>
        <dbReference type="EMBL" id="RKP44119.1"/>
    </source>
</evidence>
<dbReference type="InterPro" id="IPR036388">
    <property type="entry name" value="WH-like_DNA-bd_sf"/>
</dbReference>
<sequence>MKIAYLEDDGPHVERIRTILAEAGHECHTFMDGSHLIRELKRENFDMLLLDWQVPGVTGHQVTIWARANLTERVPIIFMTSRSLESDIVAALTAGADDYMIKPIRQAELLARIDALARRANIGSAQEQQTIEVGPYRIDATNRTCYLRDVQIDLTGREFDLVLLMFQYVGRVLSREHIGGTIWGQAPSAISRTLDTHMSRVRTKLQLRPENGMRLTPVYGHGYRLETVTDPLDQ</sequence>
<dbReference type="AlphaFoldDB" id="A0A494X7Y8"/>
<dbReference type="GO" id="GO:0000156">
    <property type="term" value="F:phosphorelay response regulator activity"/>
    <property type="evidence" value="ECO:0007669"/>
    <property type="project" value="TreeGrafter"/>
</dbReference>
<dbReference type="InterPro" id="IPR039420">
    <property type="entry name" value="WalR-like"/>
</dbReference>
<dbReference type="SUPFAM" id="SSF52172">
    <property type="entry name" value="CheY-like"/>
    <property type="match status" value="1"/>
</dbReference>
<dbReference type="PROSITE" id="PS51755">
    <property type="entry name" value="OMPR_PHOB"/>
    <property type="match status" value="1"/>
</dbReference>
<dbReference type="OrthoDB" id="9802426at2"/>
<dbReference type="PANTHER" id="PTHR48111:SF40">
    <property type="entry name" value="PHOSPHATE REGULON TRANSCRIPTIONAL REGULATORY PROTEIN PHOB"/>
    <property type="match status" value="1"/>
</dbReference>
<evidence type="ECO:0000256" key="4">
    <source>
        <dbReference type="PROSITE-ProRule" id="PRU00169"/>
    </source>
</evidence>
<dbReference type="GO" id="GO:0000976">
    <property type="term" value="F:transcription cis-regulatory region binding"/>
    <property type="evidence" value="ECO:0007669"/>
    <property type="project" value="TreeGrafter"/>
</dbReference>
<dbReference type="InterPro" id="IPR011006">
    <property type="entry name" value="CheY-like_superfamily"/>
</dbReference>
<dbReference type="SMART" id="SM00448">
    <property type="entry name" value="REC"/>
    <property type="match status" value="1"/>
</dbReference>
<dbReference type="InterPro" id="IPR001867">
    <property type="entry name" value="OmpR/PhoB-type_DNA-bd"/>
</dbReference>
<evidence type="ECO:0000256" key="2">
    <source>
        <dbReference type="ARBA" id="ARBA00023012"/>
    </source>
</evidence>
<dbReference type="Pfam" id="PF00072">
    <property type="entry name" value="Response_reg"/>
    <property type="match status" value="1"/>
</dbReference>
<dbReference type="Gene3D" id="6.10.250.690">
    <property type="match status" value="1"/>
</dbReference>
<dbReference type="GO" id="GO:0032993">
    <property type="term" value="C:protein-DNA complex"/>
    <property type="evidence" value="ECO:0007669"/>
    <property type="project" value="TreeGrafter"/>
</dbReference>
<accession>A0A494X7Y8</accession>